<dbReference type="PANTHER" id="PTHR13184">
    <property type="entry name" value="37S RIBOSOMAL PROTEIN S22"/>
    <property type="match status" value="1"/>
</dbReference>
<protein>
    <submittedName>
        <fullName evidence="5">Small ribosomal subunit Rsm22 family protein</fullName>
    </submittedName>
</protein>
<dbReference type="GO" id="GO:0006412">
    <property type="term" value="P:translation"/>
    <property type="evidence" value="ECO:0007669"/>
    <property type="project" value="InterPro"/>
</dbReference>
<dbReference type="SUPFAM" id="SSF53335">
    <property type="entry name" value="S-adenosyl-L-methionine-dependent methyltransferases"/>
    <property type="match status" value="1"/>
</dbReference>
<dbReference type="InterPro" id="IPR029063">
    <property type="entry name" value="SAM-dependent_MTases_sf"/>
</dbReference>
<comment type="caution">
    <text evidence="5">The sequence shown here is derived from an EMBL/GenBank/DDBJ whole genome shotgun (WGS) entry which is preliminary data.</text>
</comment>
<dbReference type="AlphaFoldDB" id="A0AA41QLI9"/>
<keyword evidence="3" id="KW-0408">Iron</keyword>
<keyword evidence="2" id="KW-0809">Transit peptide</keyword>
<dbReference type="InterPro" id="IPR015324">
    <property type="entry name" value="Ribosomal_Rsm22-like"/>
</dbReference>
<dbReference type="GO" id="GO:0003735">
    <property type="term" value="F:structural constituent of ribosome"/>
    <property type="evidence" value="ECO:0007669"/>
    <property type="project" value="TreeGrafter"/>
</dbReference>
<dbReference type="GO" id="GO:0008168">
    <property type="term" value="F:methyltransferase activity"/>
    <property type="evidence" value="ECO:0007669"/>
    <property type="project" value="InterPro"/>
</dbReference>
<evidence type="ECO:0000256" key="1">
    <source>
        <dbReference type="ARBA" id="ARBA00022723"/>
    </source>
</evidence>
<evidence type="ECO:0000256" key="2">
    <source>
        <dbReference type="ARBA" id="ARBA00022946"/>
    </source>
</evidence>
<dbReference type="PANTHER" id="PTHR13184:SF5">
    <property type="entry name" value="METHYLTRANSFERASE-LIKE PROTEIN 17, MITOCHONDRIAL"/>
    <property type="match status" value="1"/>
</dbReference>
<accession>A0AA41QLI9</accession>
<dbReference type="GO" id="GO:0015935">
    <property type="term" value="C:small ribosomal subunit"/>
    <property type="evidence" value="ECO:0007669"/>
    <property type="project" value="TreeGrafter"/>
</dbReference>
<evidence type="ECO:0000313" key="5">
    <source>
        <dbReference type="EMBL" id="MCI0127080.1"/>
    </source>
</evidence>
<name>A0AA41QLI9_9HYPH</name>
<evidence type="ECO:0000256" key="3">
    <source>
        <dbReference type="ARBA" id="ARBA00023004"/>
    </source>
</evidence>
<gene>
    <name evidence="5" type="ORF">ML536_09600</name>
</gene>
<dbReference type="InterPro" id="IPR052571">
    <property type="entry name" value="Mt_RNA_Methyltransferase"/>
</dbReference>
<dbReference type="EMBL" id="JALAZD010000001">
    <property type="protein sequence ID" value="MCI0127080.1"/>
    <property type="molecule type" value="Genomic_DNA"/>
</dbReference>
<dbReference type="Pfam" id="PF09243">
    <property type="entry name" value="Rsm22"/>
    <property type="match status" value="1"/>
</dbReference>
<dbReference type="Proteomes" id="UP001156140">
    <property type="component" value="Unassembled WGS sequence"/>
</dbReference>
<dbReference type="Gene3D" id="3.40.50.150">
    <property type="entry name" value="Vaccinia Virus protein VP39"/>
    <property type="match status" value="1"/>
</dbReference>
<sequence>MSSGLPQRLRARLAELAEGKSRAGLAQRSGAISEKYREFRASSGHIGGADDVLAYAMSRMPATYAAVERVFAEAVMRAEGFEPRSLLDAGAGPGTASWAAVEQWPEIEAVTMFDHGGGFLDLARELAEGELPAEVLRGELLRPGLGERKFDLVVASYSLTELPDSEIAKAAQGLWRHCAGVMAIIEPGRPRDYARLMDVRRALLAEGARMVAPCPHGDECPLPEGDWCHFSVRLQRSKDHMRMKGGTLGYEDEKFSYLIVARPEVMAQAVPARIIKPVERNKFAVVLELCAPDGLRREDVLKRNAEAFREARKVDWGDSWG</sequence>
<evidence type="ECO:0000313" key="6">
    <source>
        <dbReference type="Proteomes" id="UP001156140"/>
    </source>
</evidence>
<dbReference type="GO" id="GO:0046872">
    <property type="term" value="F:metal ion binding"/>
    <property type="evidence" value="ECO:0007669"/>
    <property type="project" value="UniProtKB-KW"/>
</dbReference>
<dbReference type="RefSeq" id="WP_281735725.1">
    <property type="nucleotide sequence ID" value="NZ_JAKETQ010000001.1"/>
</dbReference>
<evidence type="ECO:0000256" key="4">
    <source>
        <dbReference type="ARBA" id="ARBA00023014"/>
    </source>
</evidence>
<keyword evidence="4" id="KW-0411">Iron-sulfur</keyword>
<proteinExistence type="predicted"/>
<keyword evidence="6" id="KW-1185">Reference proteome</keyword>
<dbReference type="GO" id="GO:0051536">
    <property type="term" value="F:iron-sulfur cluster binding"/>
    <property type="evidence" value="ECO:0007669"/>
    <property type="project" value="UniProtKB-KW"/>
</dbReference>
<keyword evidence="1" id="KW-0479">Metal-binding</keyword>
<reference evidence="5" key="1">
    <citation type="submission" date="2022-03" db="EMBL/GenBank/DDBJ databases">
        <title>The complete genome sequence of a Methyloterrigena soli.</title>
        <authorList>
            <person name="Zi Z."/>
        </authorList>
    </citation>
    <scope>NUCLEOTIDE SEQUENCE</scope>
    <source>
        <strain evidence="5">M48</strain>
    </source>
</reference>
<organism evidence="5 6">
    <name type="scientific">Paradevosia shaoguanensis</name>
    <dbReference type="NCBI Taxonomy" id="1335043"/>
    <lineage>
        <taxon>Bacteria</taxon>
        <taxon>Pseudomonadati</taxon>
        <taxon>Pseudomonadota</taxon>
        <taxon>Alphaproteobacteria</taxon>
        <taxon>Hyphomicrobiales</taxon>
        <taxon>Devosiaceae</taxon>
        <taxon>Paradevosia</taxon>
    </lineage>
</organism>